<keyword evidence="2" id="KW-1185">Reference proteome</keyword>
<dbReference type="OrthoDB" id="121297at2759"/>
<evidence type="ECO:0000313" key="1">
    <source>
        <dbReference type="EMBL" id="ETI57224.1"/>
    </source>
</evidence>
<organism evidence="1 2">
    <name type="scientific">Phytophthora nicotianae P1569</name>
    <dbReference type="NCBI Taxonomy" id="1317065"/>
    <lineage>
        <taxon>Eukaryota</taxon>
        <taxon>Sar</taxon>
        <taxon>Stramenopiles</taxon>
        <taxon>Oomycota</taxon>
        <taxon>Peronosporomycetes</taxon>
        <taxon>Peronosporales</taxon>
        <taxon>Peronosporaceae</taxon>
        <taxon>Phytophthora</taxon>
    </lineage>
</organism>
<reference evidence="1 2" key="1">
    <citation type="submission" date="2013-11" db="EMBL/GenBank/DDBJ databases">
        <title>The Genome Sequence of Phytophthora parasitica P1569.</title>
        <authorList>
            <consortium name="The Broad Institute Genomics Platform"/>
            <person name="Russ C."/>
            <person name="Tyler B."/>
            <person name="Panabieres F."/>
            <person name="Shan W."/>
            <person name="Tripathy S."/>
            <person name="Grunwald N."/>
            <person name="Machado M."/>
            <person name="Johnson C.S."/>
            <person name="Arredondo F."/>
            <person name="Hong C."/>
            <person name="Coffey M."/>
            <person name="Young S.K."/>
            <person name="Zeng Q."/>
            <person name="Gargeya S."/>
            <person name="Fitzgerald M."/>
            <person name="Abouelleil A."/>
            <person name="Alvarado L."/>
            <person name="Chapman S.B."/>
            <person name="Gainer-Dewar J."/>
            <person name="Goldberg J."/>
            <person name="Griggs A."/>
            <person name="Gujja S."/>
            <person name="Hansen M."/>
            <person name="Howarth C."/>
            <person name="Imamovic A."/>
            <person name="Ireland A."/>
            <person name="Larimer J."/>
            <person name="McCowan C."/>
            <person name="Murphy C."/>
            <person name="Pearson M."/>
            <person name="Poon T.W."/>
            <person name="Priest M."/>
            <person name="Roberts A."/>
            <person name="Saif S."/>
            <person name="Shea T."/>
            <person name="Sykes S."/>
            <person name="Wortman J."/>
            <person name="Nusbaum C."/>
            <person name="Birren B."/>
        </authorList>
    </citation>
    <scope>NUCLEOTIDE SEQUENCE [LARGE SCALE GENOMIC DNA]</scope>
    <source>
        <strain evidence="1 2">P1569</strain>
    </source>
</reference>
<name>V9G0I5_PHYNI</name>
<dbReference type="AlphaFoldDB" id="V9G0I5"/>
<dbReference type="eggNOG" id="ENOG502RY1K">
    <property type="taxonomic scope" value="Eukaryota"/>
</dbReference>
<dbReference type="EMBL" id="ANIZ01000075">
    <property type="protein sequence ID" value="ETI57224.1"/>
    <property type="molecule type" value="Genomic_DNA"/>
</dbReference>
<evidence type="ECO:0000313" key="2">
    <source>
        <dbReference type="Proteomes" id="UP000018721"/>
    </source>
</evidence>
<dbReference type="HOGENOM" id="CLU_2101760_0_0_1"/>
<gene>
    <name evidence="1" type="ORF">F443_00439</name>
</gene>
<sequence length="123" mass="14317">MNAEDLVSIPVPRRAHALVNTDEFYSSGKQHKRRQYLCKVCSAFADKNAKSFESSYLCQKYSNVYGGRVPLCDSIRRKEEGNTRTCYEIWHEVWNDGKANPSGLIKKIRFRKRTEKKTEFSCD</sequence>
<dbReference type="Proteomes" id="UP000018721">
    <property type="component" value="Unassembled WGS sequence"/>
</dbReference>
<comment type="caution">
    <text evidence="1">The sequence shown here is derived from an EMBL/GenBank/DDBJ whole genome shotgun (WGS) entry which is preliminary data.</text>
</comment>
<evidence type="ECO:0008006" key="3">
    <source>
        <dbReference type="Google" id="ProtNLM"/>
    </source>
</evidence>
<proteinExistence type="predicted"/>
<protein>
    <recommendedName>
        <fullName evidence="3">PiggyBac transposable element-derived protein 4 C-terminal zinc-ribbon domain-containing protein</fullName>
    </recommendedName>
</protein>
<accession>V9G0I5</accession>